<reference evidence="1 2" key="1">
    <citation type="journal article" date="2023" name="G3 (Bethesda)">
        <title>A chromosome-length genome assembly and annotation of blackberry (Rubus argutus, cv. 'Hillquist').</title>
        <authorList>
            <person name="Bruna T."/>
            <person name="Aryal R."/>
            <person name="Dudchenko O."/>
            <person name="Sargent D.J."/>
            <person name="Mead D."/>
            <person name="Buti M."/>
            <person name="Cavallini A."/>
            <person name="Hytonen T."/>
            <person name="Andres J."/>
            <person name="Pham M."/>
            <person name="Weisz D."/>
            <person name="Mascagni F."/>
            <person name="Usai G."/>
            <person name="Natali L."/>
            <person name="Bassil N."/>
            <person name="Fernandez G.E."/>
            <person name="Lomsadze A."/>
            <person name="Armour M."/>
            <person name="Olukolu B."/>
            <person name="Poorten T."/>
            <person name="Britton C."/>
            <person name="Davik J."/>
            <person name="Ashrafi H."/>
            <person name="Aiden E.L."/>
            <person name="Borodovsky M."/>
            <person name="Worthington M."/>
        </authorList>
    </citation>
    <scope>NUCLEOTIDE SEQUENCE [LARGE SCALE GENOMIC DNA]</scope>
    <source>
        <strain evidence="1">PI 553951</strain>
    </source>
</reference>
<keyword evidence="2" id="KW-1185">Reference proteome</keyword>
<dbReference type="AlphaFoldDB" id="A0AAW1Y654"/>
<gene>
    <name evidence="1" type="ORF">M0R45_009789</name>
</gene>
<protein>
    <submittedName>
        <fullName evidence="1">Uncharacterized protein</fullName>
    </submittedName>
</protein>
<accession>A0AAW1Y654</accession>
<evidence type="ECO:0000313" key="1">
    <source>
        <dbReference type="EMBL" id="KAK9944211.1"/>
    </source>
</evidence>
<dbReference type="Proteomes" id="UP001457282">
    <property type="component" value="Unassembled WGS sequence"/>
</dbReference>
<name>A0AAW1Y654_RUBAR</name>
<organism evidence="1 2">
    <name type="scientific">Rubus argutus</name>
    <name type="common">Southern blackberry</name>
    <dbReference type="NCBI Taxonomy" id="59490"/>
    <lineage>
        <taxon>Eukaryota</taxon>
        <taxon>Viridiplantae</taxon>
        <taxon>Streptophyta</taxon>
        <taxon>Embryophyta</taxon>
        <taxon>Tracheophyta</taxon>
        <taxon>Spermatophyta</taxon>
        <taxon>Magnoliopsida</taxon>
        <taxon>eudicotyledons</taxon>
        <taxon>Gunneridae</taxon>
        <taxon>Pentapetalae</taxon>
        <taxon>rosids</taxon>
        <taxon>fabids</taxon>
        <taxon>Rosales</taxon>
        <taxon>Rosaceae</taxon>
        <taxon>Rosoideae</taxon>
        <taxon>Rosoideae incertae sedis</taxon>
        <taxon>Rubus</taxon>
    </lineage>
</organism>
<proteinExistence type="predicted"/>
<comment type="caution">
    <text evidence="1">The sequence shown here is derived from an EMBL/GenBank/DDBJ whole genome shotgun (WGS) entry which is preliminary data.</text>
</comment>
<dbReference type="EMBL" id="JBEDUW010000002">
    <property type="protein sequence ID" value="KAK9944211.1"/>
    <property type="molecule type" value="Genomic_DNA"/>
</dbReference>
<sequence>MGFTAWAWVEHGFDGRIGGAAGLGDDARLGSELSGATREACEVNRMVELWVWLMKPPWVVMVAMDFELGSVDLGAQNWV</sequence>
<evidence type="ECO:0000313" key="2">
    <source>
        <dbReference type="Proteomes" id="UP001457282"/>
    </source>
</evidence>